<organism evidence="2 3">
    <name type="scientific">Marasmius crinis-equi</name>
    <dbReference type="NCBI Taxonomy" id="585013"/>
    <lineage>
        <taxon>Eukaryota</taxon>
        <taxon>Fungi</taxon>
        <taxon>Dikarya</taxon>
        <taxon>Basidiomycota</taxon>
        <taxon>Agaricomycotina</taxon>
        <taxon>Agaricomycetes</taxon>
        <taxon>Agaricomycetidae</taxon>
        <taxon>Agaricales</taxon>
        <taxon>Marasmiineae</taxon>
        <taxon>Marasmiaceae</taxon>
        <taxon>Marasmius</taxon>
    </lineage>
</organism>
<reference evidence="2 3" key="1">
    <citation type="submission" date="2024-02" db="EMBL/GenBank/DDBJ databases">
        <title>A draft genome for the cacao thread blight pathogen Marasmius crinis-equi.</title>
        <authorList>
            <person name="Cohen S.P."/>
            <person name="Baruah I.K."/>
            <person name="Amoako-Attah I."/>
            <person name="Bukari Y."/>
            <person name="Meinhardt L.W."/>
            <person name="Bailey B.A."/>
        </authorList>
    </citation>
    <scope>NUCLEOTIDE SEQUENCE [LARGE SCALE GENOMIC DNA]</scope>
    <source>
        <strain evidence="2 3">GH-76</strain>
    </source>
</reference>
<protein>
    <submittedName>
        <fullName evidence="2">Uncharacterized protein</fullName>
    </submittedName>
</protein>
<gene>
    <name evidence="2" type="ORF">V5O48_005861</name>
</gene>
<feature type="compositionally biased region" description="Basic and acidic residues" evidence="1">
    <location>
        <begin position="306"/>
        <end position="317"/>
    </location>
</feature>
<feature type="region of interest" description="Disordered" evidence="1">
    <location>
        <begin position="289"/>
        <end position="327"/>
    </location>
</feature>
<evidence type="ECO:0000256" key="1">
    <source>
        <dbReference type="SAM" id="MobiDB-lite"/>
    </source>
</evidence>
<evidence type="ECO:0000313" key="2">
    <source>
        <dbReference type="EMBL" id="KAL0576114.1"/>
    </source>
</evidence>
<proteinExistence type="predicted"/>
<name>A0ABR3FL75_9AGAR</name>
<accession>A0ABR3FL75</accession>
<keyword evidence="3" id="KW-1185">Reference proteome</keyword>
<sequence length="392" mass="43239">MVDDSLVVHLYSNFEGLSTGPHASSTQVLQDGRELVKQTLEGSRWSRVSVVCDKKWAPGLVTTGHNVYVYPNPPSILEAARKQASAELPGCEQGGRIQEWGTPANETEAFSMNDLSEFQSTNIDDIFNVEDAAPDVGESVRSEIEGTLPEEHLDRSPLYKIFPQPHFHTFGDAEVNIPSELRPYTTTEPISIPPHTLDTLSSFPNRRRAWLVPVRGVLPWEGTTQATVLDPNISPQRPRSPNPETALPIVWTHASLLALWTSLLGLNGIGRIGIAFTAAGSESLQLLNPSLRPLMHPPDTGDRDDESAASRSRDRRSSQNNRPVNRNPLDSVDYIKVYHSSQVSMHLRAVLDLFTFEIDGGDADANKEMAIRVLKGARLTLMDELSRGVLIS</sequence>
<evidence type="ECO:0000313" key="3">
    <source>
        <dbReference type="Proteomes" id="UP001465976"/>
    </source>
</evidence>
<dbReference type="EMBL" id="JBAHYK010000246">
    <property type="protein sequence ID" value="KAL0576114.1"/>
    <property type="molecule type" value="Genomic_DNA"/>
</dbReference>
<comment type="caution">
    <text evidence="2">The sequence shown here is derived from an EMBL/GenBank/DDBJ whole genome shotgun (WGS) entry which is preliminary data.</text>
</comment>
<dbReference type="Proteomes" id="UP001465976">
    <property type="component" value="Unassembled WGS sequence"/>
</dbReference>